<evidence type="ECO:0000313" key="7">
    <source>
        <dbReference type="Proteomes" id="UP000249402"/>
    </source>
</evidence>
<comment type="similarity">
    <text evidence="1">Belongs to the carotenoid oxygenase family.</text>
</comment>
<dbReference type="GeneID" id="37220158"/>
<feature type="binding site" evidence="5">
    <location>
        <position position="227"/>
    </location>
    <ligand>
        <name>Fe cation</name>
        <dbReference type="ChEBI" id="CHEBI:24875"/>
        <note>catalytic</note>
    </ligand>
</feature>
<keyword evidence="7" id="KW-1185">Reference proteome</keyword>
<feature type="binding site" evidence="5">
    <location>
        <position position="550"/>
    </location>
    <ligand>
        <name>Fe cation</name>
        <dbReference type="ChEBI" id="CHEBI:24875"/>
        <note>catalytic</note>
    </ligand>
</feature>
<keyword evidence="2 5" id="KW-0479">Metal-binding</keyword>
<evidence type="ECO:0000256" key="5">
    <source>
        <dbReference type="PIRSR" id="PIRSR604294-1"/>
    </source>
</evidence>
<evidence type="ECO:0000313" key="6">
    <source>
        <dbReference type="EMBL" id="RAL05929.1"/>
    </source>
</evidence>
<name>A0A395HEJ2_9EURO</name>
<evidence type="ECO:0000256" key="3">
    <source>
        <dbReference type="ARBA" id="ARBA00023002"/>
    </source>
</evidence>
<dbReference type="GO" id="GO:0016121">
    <property type="term" value="P:carotene catabolic process"/>
    <property type="evidence" value="ECO:0007669"/>
    <property type="project" value="TreeGrafter"/>
</dbReference>
<dbReference type="GO" id="GO:0046872">
    <property type="term" value="F:metal ion binding"/>
    <property type="evidence" value="ECO:0007669"/>
    <property type="project" value="UniProtKB-KW"/>
</dbReference>
<sequence>MTTAQEARVEDHFNNWPNVKGFDANYEEKTPVELDVEGQIPAYAAGVLYRTGPGKYKVDTVHGDTFRASHWFDGFSETHRFQLVTPDATHPSMRVFYNSRFSTDGLIELVRQTGHLGKLSFGQKRDPCKTIYHKVQSEFEPAEREPESPAHVNVGVTLSVNMPGLGVSSSPNGAGIRWDTSSGIKTLHAKTDYNIFKQLDPQTLEPIALATQQNLHPDLDGPETASHARSDPKTGDVFNYNLAVKPSPIYRVFRISASTGETTILATFPATPAYLHSLLLTEDYVILCVWNAHLSLPDVGQMSFLDAIKPFDPTAPAMWYIIDRKADKGLVATYQTPPFFCFHTINSWQEPSTTDKYKTDIIAELITFPNLDFLHKLYYENLLSDSPSAKSICQAQRTSGSTSSITRFRLPAIPDTPNPSPSTTPIPAILESSLCKPLSPELPTMNPNYVTRKHRYTYSVADRGESTLFDSIMKLDNETQETLIWAHHAQSPGEPIFVANPDGLEEDDGVLLSVVLDGLTGKSYLLCLDARDLAELGRARVNGPVAFGFHGQHVPVRGVPTGDY</sequence>
<dbReference type="InterPro" id="IPR004294">
    <property type="entry name" value="Carotenoid_Oase"/>
</dbReference>
<protein>
    <recommendedName>
        <fullName evidence="8">Dioxygenase</fullName>
    </recommendedName>
</protein>
<evidence type="ECO:0000256" key="1">
    <source>
        <dbReference type="ARBA" id="ARBA00006787"/>
    </source>
</evidence>
<dbReference type="VEuPathDB" id="FungiDB:BO80DRAFT_344808"/>
<organism evidence="6 7">
    <name type="scientific">Aspergillus ibericus CBS 121593</name>
    <dbReference type="NCBI Taxonomy" id="1448316"/>
    <lineage>
        <taxon>Eukaryota</taxon>
        <taxon>Fungi</taxon>
        <taxon>Dikarya</taxon>
        <taxon>Ascomycota</taxon>
        <taxon>Pezizomycotina</taxon>
        <taxon>Eurotiomycetes</taxon>
        <taxon>Eurotiomycetidae</taxon>
        <taxon>Eurotiales</taxon>
        <taxon>Aspergillaceae</taxon>
        <taxon>Aspergillus</taxon>
        <taxon>Aspergillus subgen. Circumdati</taxon>
    </lineage>
</organism>
<reference evidence="6 7" key="1">
    <citation type="submission" date="2018-02" db="EMBL/GenBank/DDBJ databases">
        <title>The genomes of Aspergillus section Nigri reveals drivers in fungal speciation.</title>
        <authorList>
            <consortium name="DOE Joint Genome Institute"/>
            <person name="Vesth T.C."/>
            <person name="Nybo J."/>
            <person name="Theobald S."/>
            <person name="Brandl J."/>
            <person name="Frisvad J.C."/>
            <person name="Nielsen K.F."/>
            <person name="Lyhne E.K."/>
            <person name="Kogle M.E."/>
            <person name="Kuo A."/>
            <person name="Riley R."/>
            <person name="Clum A."/>
            <person name="Nolan M."/>
            <person name="Lipzen A."/>
            <person name="Salamov A."/>
            <person name="Henrissat B."/>
            <person name="Wiebenga A."/>
            <person name="De vries R.P."/>
            <person name="Grigoriev I.V."/>
            <person name="Mortensen U.H."/>
            <person name="Andersen M.R."/>
            <person name="Baker S.E."/>
        </authorList>
    </citation>
    <scope>NUCLEOTIDE SEQUENCE [LARGE SCALE GENOMIC DNA]</scope>
    <source>
        <strain evidence="6 7">CBS 121593</strain>
    </source>
</reference>
<dbReference type="GO" id="GO:0010436">
    <property type="term" value="F:carotenoid dioxygenase activity"/>
    <property type="evidence" value="ECO:0007669"/>
    <property type="project" value="TreeGrafter"/>
</dbReference>
<gene>
    <name evidence="6" type="ORF">BO80DRAFT_344808</name>
</gene>
<dbReference type="Proteomes" id="UP000249402">
    <property type="component" value="Unassembled WGS sequence"/>
</dbReference>
<evidence type="ECO:0000256" key="4">
    <source>
        <dbReference type="ARBA" id="ARBA00023004"/>
    </source>
</evidence>
<keyword evidence="3" id="KW-0560">Oxidoreductase</keyword>
<proteinExistence type="inferred from homology"/>
<dbReference type="AlphaFoldDB" id="A0A395HEJ2"/>
<dbReference type="EMBL" id="KZ824420">
    <property type="protein sequence ID" value="RAL05929.1"/>
    <property type="molecule type" value="Genomic_DNA"/>
</dbReference>
<dbReference type="OrthoDB" id="407010at2759"/>
<accession>A0A395HEJ2</accession>
<evidence type="ECO:0008006" key="8">
    <source>
        <dbReference type="Google" id="ProtNLM"/>
    </source>
</evidence>
<dbReference type="Pfam" id="PF03055">
    <property type="entry name" value="RPE65"/>
    <property type="match status" value="1"/>
</dbReference>
<feature type="binding site" evidence="5">
    <location>
        <position position="276"/>
    </location>
    <ligand>
        <name>Fe cation</name>
        <dbReference type="ChEBI" id="CHEBI:24875"/>
        <note>catalytic</note>
    </ligand>
</feature>
<evidence type="ECO:0000256" key="2">
    <source>
        <dbReference type="ARBA" id="ARBA00022723"/>
    </source>
</evidence>
<keyword evidence="4 5" id="KW-0408">Iron</keyword>
<feature type="binding site" evidence="5">
    <location>
        <position position="343"/>
    </location>
    <ligand>
        <name>Fe cation</name>
        <dbReference type="ChEBI" id="CHEBI:24875"/>
        <note>catalytic</note>
    </ligand>
</feature>
<dbReference type="PANTHER" id="PTHR10543:SF24">
    <property type="entry name" value="CAROTENOID ISOMEROOXYGENASE"/>
    <property type="match status" value="1"/>
</dbReference>
<dbReference type="RefSeq" id="XP_025580256.1">
    <property type="nucleotide sequence ID" value="XM_025715293.1"/>
</dbReference>
<comment type="cofactor">
    <cofactor evidence="5">
        <name>Fe(2+)</name>
        <dbReference type="ChEBI" id="CHEBI:29033"/>
    </cofactor>
    <text evidence="5">Binds 1 Fe(2+) ion per subunit.</text>
</comment>
<dbReference type="STRING" id="1448316.A0A395HEJ2"/>
<dbReference type="PANTHER" id="PTHR10543">
    <property type="entry name" value="BETA-CAROTENE DIOXYGENASE"/>
    <property type="match status" value="1"/>
</dbReference>